<reference evidence="1" key="1">
    <citation type="submission" date="2022-11" db="EMBL/GenBank/DDBJ databases">
        <title>Chromosomal genome sequence assembly and mating type (MAT) locus characterization of the leprose asexual lichenized fungus Lepraria neglecta (Nyl.) Erichsen.</title>
        <authorList>
            <person name="Allen J.L."/>
            <person name="Pfeffer B."/>
        </authorList>
    </citation>
    <scope>NUCLEOTIDE SEQUENCE</scope>
    <source>
        <strain evidence="1">Allen 5258</strain>
    </source>
</reference>
<dbReference type="AlphaFoldDB" id="A0AAE0DHC9"/>
<dbReference type="Proteomes" id="UP001276659">
    <property type="component" value="Unassembled WGS sequence"/>
</dbReference>
<comment type="caution">
    <text evidence="1">The sequence shown here is derived from an EMBL/GenBank/DDBJ whole genome shotgun (WGS) entry which is preliminary data.</text>
</comment>
<gene>
    <name evidence="1" type="ORF">OEA41_010043</name>
</gene>
<name>A0AAE0DHC9_9LECA</name>
<protein>
    <submittedName>
        <fullName evidence="1">Uncharacterized protein</fullName>
    </submittedName>
</protein>
<dbReference type="EMBL" id="JASNWA010000011">
    <property type="protein sequence ID" value="KAK3166918.1"/>
    <property type="molecule type" value="Genomic_DNA"/>
</dbReference>
<evidence type="ECO:0000313" key="1">
    <source>
        <dbReference type="EMBL" id="KAK3166918.1"/>
    </source>
</evidence>
<organism evidence="1 2">
    <name type="scientific">Lepraria neglecta</name>
    <dbReference type="NCBI Taxonomy" id="209136"/>
    <lineage>
        <taxon>Eukaryota</taxon>
        <taxon>Fungi</taxon>
        <taxon>Dikarya</taxon>
        <taxon>Ascomycota</taxon>
        <taxon>Pezizomycotina</taxon>
        <taxon>Lecanoromycetes</taxon>
        <taxon>OSLEUM clade</taxon>
        <taxon>Lecanoromycetidae</taxon>
        <taxon>Lecanorales</taxon>
        <taxon>Lecanorineae</taxon>
        <taxon>Stereocaulaceae</taxon>
        <taxon>Lepraria</taxon>
    </lineage>
</organism>
<keyword evidence="2" id="KW-1185">Reference proteome</keyword>
<accession>A0AAE0DHC9</accession>
<proteinExistence type="predicted"/>
<sequence length="259" mass="28961">MVLHFPENYLIHIKTGAGICILLVWAHRILGLNVLVLGEGDQVDIRPGQGDPHIVVDMSFANTCLRVASVTLLDSTKEPNEQLITIYPDPDESLIDGTWKIPARGYGKSVLEQICDNEISQYLTGEASRAIIEEMALVTDANAQTIAKYLVRNKLSSASGEKISATKCATGQRQILKATRFLFDRPKLEDDEVSIYQLRRPLHQHTPAPSSIAGALQTVREHDRTGQEWTMKFWNKMTKVTQMLSILVLAFAHVRDLNE</sequence>
<evidence type="ECO:0000313" key="2">
    <source>
        <dbReference type="Proteomes" id="UP001276659"/>
    </source>
</evidence>